<organism evidence="1">
    <name type="scientific">bioreactor metagenome</name>
    <dbReference type="NCBI Taxonomy" id="1076179"/>
    <lineage>
        <taxon>unclassified sequences</taxon>
        <taxon>metagenomes</taxon>
        <taxon>ecological metagenomes</taxon>
    </lineage>
</organism>
<sequence>MGLVARKFGLDERFDVDLQNVALDDLQVAEMPHGLLQDRKQPVVELHGRDLSGPLAKMLG</sequence>
<protein>
    <submittedName>
        <fullName evidence="1">Uncharacterized protein</fullName>
    </submittedName>
</protein>
<proteinExistence type="predicted"/>
<dbReference type="AlphaFoldDB" id="A0A645IW38"/>
<dbReference type="EMBL" id="VSSQ01125101">
    <property type="protein sequence ID" value="MPN55628.1"/>
    <property type="molecule type" value="Genomic_DNA"/>
</dbReference>
<comment type="caution">
    <text evidence="1">The sequence shown here is derived from an EMBL/GenBank/DDBJ whole genome shotgun (WGS) entry which is preliminary data.</text>
</comment>
<name>A0A645IW38_9ZZZZ</name>
<gene>
    <name evidence="1" type="ORF">SDC9_203312</name>
</gene>
<reference evidence="1" key="1">
    <citation type="submission" date="2019-08" db="EMBL/GenBank/DDBJ databases">
        <authorList>
            <person name="Kucharzyk K."/>
            <person name="Murdoch R.W."/>
            <person name="Higgins S."/>
            <person name="Loffler F."/>
        </authorList>
    </citation>
    <scope>NUCLEOTIDE SEQUENCE</scope>
</reference>
<accession>A0A645IW38</accession>
<evidence type="ECO:0000313" key="1">
    <source>
        <dbReference type="EMBL" id="MPN55628.1"/>
    </source>
</evidence>